<organism evidence="1">
    <name type="scientific">Solanum chacoense</name>
    <name type="common">Chaco potato</name>
    <dbReference type="NCBI Taxonomy" id="4108"/>
    <lineage>
        <taxon>Eukaryota</taxon>
        <taxon>Viridiplantae</taxon>
        <taxon>Streptophyta</taxon>
        <taxon>Embryophyta</taxon>
        <taxon>Tracheophyta</taxon>
        <taxon>Spermatophyta</taxon>
        <taxon>Magnoliopsida</taxon>
        <taxon>eudicotyledons</taxon>
        <taxon>Gunneridae</taxon>
        <taxon>Pentapetalae</taxon>
        <taxon>asterids</taxon>
        <taxon>lamiids</taxon>
        <taxon>Solanales</taxon>
        <taxon>Solanaceae</taxon>
        <taxon>Solanoideae</taxon>
        <taxon>Solaneae</taxon>
        <taxon>Solanum</taxon>
    </lineage>
</organism>
<name>A0A0V0GPJ2_SOLCH</name>
<dbReference type="EMBL" id="GEDG01034054">
    <property type="protein sequence ID" value="JAP09928.1"/>
    <property type="molecule type" value="Transcribed_RNA"/>
</dbReference>
<dbReference type="AlphaFoldDB" id="A0A0V0GPJ2"/>
<reference evidence="1" key="1">
    <citation type="submission" date="2015-12" db="EMBL/GenBank/DDBJ databases">
        <title>Gene expression during late stages of embryo sac development: a critical building block for successful pollen-pistil interactions.</title>
        <authorList>
            <person name="Liu Y."/>
            <person name="Joly V."/>
            <person name="Sabar M."/>
            <person name="Matton D.P."/>
        </authorList>
    </citation>
    <scope>NUCLEOTIDE SEQUENCE</scope>
</reference>
<sequence length="62" mass="7512">MKDLRQNMVLYKSHPIIYTRKHLMDSPKRNYRHAATPQMYKEISVCKYIPKRRDLSQKYGSP</sequence>
<proteinExistence type="predicted"/>
<accession>A0A0V0GPJ2</accession>
<protein>
    <submittedName>
        <fullName evidence="1">Putative ovule protein</fullName>
    </submittedName>
</protein>
<evidence type="ECO:0000313" key="1">
    <source>
        <dbReference type="EMBL" id="JAP09928.1"/>
    </source>
</evidence>